<dbReference type="Proteomes" id="UP000316649">
    <property type="component" value="Unassembled WGS sequence"/>
</dbReference>
<organism evidence="1 2">
    <name type="scientific">Sedimenticola selenatireducens</name>
    <dbReference type="NCBI Taxonomy" id="191960"/>
    <lineage>
        <taxon>Bacteria</taxon>
        <taxon>Pseudomonadati</taxon>
        <taxon>Pseudomonadota</taxon>
        <taxon>Gammaproteobacteria</taxon>
        <taxon>Chromatiales</taxon>
        <taxon>Sedimenticolaceae</taxon>
        <taxon>Sedimenticola</taxon>
    </lineage>
</organism>
<reference evidence="1 2" key="1">
    <citation type="submission" date="2019-07" db="EMBL/GenBank/DDBJ databases">
        <title>The pathways for chlorine oxyanion respiration interact through the shared metabolite chlorate.</title>
        <authorList>
            <person name="Barnum T.P."/>
            <person name="Cheng Y."/>
            <person name="Hill K.A."/>
            <person name="Lucas L.N."/>
            <person name="Carlson H.K."/>
            <person name="Coates J.D."/>
        </authorList>
    </citation>
    <scope>NUCLEOTIDE SEQUENCE [LARGE SCALE GENOMIC DNA]</scope>
    <source>
        <strain evidence="1 2">BK-1</strain>
    </source>
</reference>
<dbReference type="OrthoDB" id="9941778at2"/>
<accession>A0A557SES6</accession>
<sequence>MTKKLSERRFPTVLADQVSRALSGVRDLEPDYVLELLAIWRRNRTRYIAAVGVTVLYSVPEKANYNPLPFPLEHYDRISALAEAFEALNNYNNGGHVDYASAKVNSALNKERASKPRSGSKKFFEKEFIQYLERRSYHKSDNKQEIMLAALERFGIKESTFYRAIKSNKKDDNAS</sequence>
<dbReference type="AlphaFoldDB" id="A0A557SES6"/>
<proteinExistence type="predicted"/>
<protein>
    <submittedName>
        <fullName evidence="1">Uncharacterized protein</fullName>
    </submittedName>
</protein>
<comment type="caution">
    <text evidence="1">The sequence shown here is derived from an EMBL/GenBank/DDBJ whole genome shotgun (WGS) entry which is preliminary data.</text>
</comment>
<evidence type="ECO:0000313" key="1">
    <source>
        <dbReference type="EMBL" id="TVO75894.1"/>
    </source>
</evidence>
<evidence type="ECO:0000313" key="2">
    <source>
        <dbReference type="Proteomes" id="UP000316649"/>
    </source>
</evidence>
<name>A0A557SES6_9GAMM</name>
<dbReference type="RefSeq" id="WP_144358474.1">
    <property type="nucleotide sequence ID" value="NZ_VMNH01000007.1"/>
</dbReference>
<gene>
    <name evidence="1" type="ORF">FHP88_07800</name>
</gene>
<dbReference type="EMBL" id="VMNH01000007">
    <property type="protein sequence ID" value="TVO75894.1"/>
    <property type="molecule type" value="Genomic_DNA"/>
</dbReference>
<keyword evidence="2" id="KW-1185">Reference proteome</keyword>